<evidence type="ECO:0000256" key="1">
    <source>
        <dbReference type="SAM" id="MobiDB-lite"/>
    </source>
</evidence>
<dbReference type="EMBL" id="BOMG01000064">
    <property type="protein sequence ID" value="GID57023.1"/>
    <property type="molecule type" value="Genomic_DNA"/>
</dbReference>
<gene>
    <name evidence="2" type="ORF">Aco03nite_054270</name>
</gene>
<evidence type="ECO:0000313" key="3">
    <source>
        <dbReference type="Proteomes" id="UP000612282"/>
    </source>
</evidence>
<name>A0ABQ3XEW4_9ACTN</name>
<protein>
    <submittedName>
        <fullName evidence="2">Uncharacterized protein</fullName>
    </submittedName>
</protein>
<comment type="caution">
    <text evidence="2">The sequence shown here is derived from an EMBL/GenBank/DDBJ whole genome shotgun (WGS) entry which is preliminary data.</text>
</comment>
<reference evidence="2 3" key="1">
    <citation type="submission" date="2021-01" db="EMBL/GenBank/DDBJ databases">
        <title>Whole genome shotgun sequence of Actinoplanes couchii NBRC 106145.</title>
        <authorList>
            <person name="Komaki H."/>
            <person name="Tamura T."/>
        </authorList>
    </citation>
    <scope>NUCLEOTIDE SEQUENCE [LARGE SCALE GENOMIC DNA]</scope>
    <source>
        <strain evidence="2 3">NBRC 106145</strain>
    </source>
</reference>
<keyword evidence="3" id="KW-1185">Reference proteome</keyword>
<dbReference type="Proteomes" id="UP000612282">
    <property type="component" value="Unassembled WGS sequence"/>
</dbReference>
<accession>A0ABQ3XEW4</accession>
<feature type="region of interest" description="Disordered" evidence="1">
    <location>
        <begin position="159"/>
        <end position="189"/>
    </location>
</feature>
<organism evidence="2 3">
    <name type="scientific">Actinoplanes couchii</name>
    <dbReference type="NCBI Taxonomy" id="403638"/>
    <lineage>
        <taxon>Bacteria</taxon>
        <taxon>Bacillati</taxon>
        <taxon>Actinomycetota</taxon>
        <taxon>Actinomycetes</taxon>
        <taxon>Micromonosporales</taxon>
        <taxon>Micromonosporaceae</taxon>
        <taxon>Actinoplanes</taxon>
    </lineage>
</organism>
<sequence>MRNDTVTTSESGVTVGEEALVTVMAALDSAEPEALLADGTTEAAALLRATPGLGDDPTVRLRLHWLRYQCLPDGSNEPELADALAFLSTVDTSFPDSLPAGIAAMFDTTRPPDLSTAAALGLTLLRRSGSAPVTCPRIARTPRTPCACVIASAPAGRTWTRRSHSAAGPSPKPRATRNRRPCGWAWRTR</sequence>
<evidence type="ECO:0000313" key="2">
    <source>
        <dbReference type="EMBL" id="GID57023.1"/>
    </source>
</evidence>
<proteinExistence type="predicted"/>
<dbReference type="RefSeq" id="WP_203799174.1">
    <property type="nucleotide sequence ID" value="NZ_BAAAQE010000094.1"/>
</dbReference>